<protein>
    <submittedName>
        <fullName evidence="1">Uncharacterized protein</fullName>
    </submittedName>
</protein>
<dbReference type="Proteomes" id="UP000185511">
    <property type="component" value="Chromosome"/>
</dbReference>
<reference evidence="2" key="1">
    <citation type="submission" date="2016-06" db="EMBL/GenBank/DDBJ databases">
        <title>Complete genome sequence of Actinoalloteichus fjordicus DSM 46855 (=ADI127-17), type strain of the new species Actinoalloteichus fjordicus.</title>
        <authorList>
            <person name="Ruckert C."/>
            <person name="Nouioui I."/>
            <person name="Willmese J."/>
            <person name="van Wezel G."/>
            <person name="Klenk H.-P."/>
            <person name="Kalinowski J."/>
            <person name="Zotchev S.B."/>
        </authorList>
    </citation>
    <scope>NUCLEOTIDE SEQUENCE [LARGE SCALE GENOMIC DNA]</scope>
    <source>
        <strain evidence="2">ADI127-7</strain>
    </source>
</reference>
<keyword evidence="2" id="KW-1185">Reference proteome</keyword>
<dbReference type="KEGG" id="acad:UA74_29415"/>
<sequence>MLDVSLHAGYEEGPFFYVTGRHEGTNHFIDEAQEFLGLSDDLVKDLTEWDDEYQSYYNPDVPQDSGFPSVEVKRAWVERGRKLAPRIKQESSKDITVHYQANGSIERGDCVF</sequence>
<evidence type="ECO:0000313" key="2">
    <source>
        <dbReference type="Proteomes" id="UP000185511"/>
    </source>
</evidence>
<gene>
    <name evidence="1" type="ORF">UA74_29415</name>
</gene>
<dbReference type="AlphaFoldDB" id="A0AAC9LKC8"/>
<dbReference type="EMBL" id="CP016076">
    <property type="protein sequence ID" value="APU17875.1"/>
    <property type="molecule type" value="Genomic_DNA"/>
</dbReference>
<accession>A0AAC9LKC8</accession>
<evidence type="ECO:0000313" key="1">
    <source>
        <dbReference type="EMBL" id="APU17875.1"/>
    </source>
</evidence>
<organism evidence="1 2">
    <name type="scientific">Actinoalloteichus fjordicus</name>
    <dbReference type="NCBI Taxonomy" id="1612552"/>
    <lineage>
        <taxon>Bacteria</taxon>
        <taxon>Bacillati</taxon>
        <taxon>Actinomycetota</taxon>
        <taxon>Actinomycetes</taxon>
        <taxon>Pseudonocardiales</taxon>
        <taxon>Pseudonocardiaceae</taxon>
        <taxon>Actinoalloteichus</taxon>
    </lineage>
</organism>
<proteinExistence type="predicted"/>
<name>A0AAC9LKC8_9PSEU</name>